<evidence type="ECO:0008006" key="3">
    <source>
        <dbReference type="Google" id="ProtNLM"/>
    </source>
</evidence>
<protein>
    <recommendedName>
        <fullName evidence="3">TIGR04255 family protein</fullName>
    </recommendedName>
</protein>
<dbReference type="Proteomes" id="UP000462376">
    <property type="component" value="Unassembled WGS sequence"/>
</dbReference>
<proteinExistence type="predicted"/>
<gene>
    <name evidence="1" type="ORF">GAP47_13005</name>
</gene>
<reference evidence="1 2" key="1">
    <citation type="journal article" date="2019" name="Nat. Med.">
        <title>A library of human gut bacterial isolates paired with longitudinal multiomics data enables mechanistic microbiome research.</title>
        <authorList>
            <person name="Poyet M."/>
            <person name="Groussin M."/>
            <person name="Gibbons S.M."/>
            <person name="Avila-Pacheco J."/>
            <person name="Jiang X."/>
            <person name="Kearney S.M."/>
            <person name="Perrotta A.R."/>
            <person name="Berdy B."/>
            <person name="Zhao S."/>
            <person name="Lieberman T.D."/>
            <person name="Swanson P.K."/>
            <person name="Smith M."/>
            <person name="Roesemann S."/>
            <person name="Alexander J.E."/>
            <person name="Rich S.A."/>
            <person name="Livny J."/>
            <person name="Vlamakis H."/>
            <person name="Clish C."/>
            <person name="Bullock K."/>
            <person name="Deik A."/>
            <person name="Scott J."/>
            <person name="Pierce K.A."/>
            <person name="Xavier R.J."/>
            <person name="Alm E.J."/>
        </authorList>
    </citation>
    <scope>NUCLEOTIDE SEQUENCE [LARGE SCALE GENOMIC DNA]</scope>
    <source>
        <strain evidence="1 2">BIOML-A5</strain>
    </source>
</reference>
<dbReference type="EMBL" id="WCTL01000011">
    <property type="protein sequence ID" value="KAB4235162.1"/>
    <property type="molecule type" value="Genomic_DNA"/>
</dbReference>
<accession>A0A139JST8</accession>
<organism evidence="1 2">
    <name type="scientific">Bacteroides uniformis</name>
    <dbReference type="NCBI Taxonomy" id="820"/>
    <lineage>
        <taxon>Bacteria</taxon>
        <taxon>Pseudomonadati</taxon>
        <taxon>Bacteroidota</taxon>
        <taxon>Bacteroidia</taxon>
        <taxon>Bacteroidales</taxon>
        <taxon>Bacteroidaceae</taxon>
        <taxon>Bacteroides</taxon>
    </lineage>
</organism>
<dbReference type="AlphaFoldDB" id="A0A139JST8"/>
<name>A0A139JST8_BACUN</name>
<evidence type="ECO:0000313" key="2">
    <source>
        <dbReference type="Proteomes" id="UP000462376"/>
    </source>
</evidence>
<comment type="caution">
    <text evidence="1">The sequence shown here is derived from an EMBL/GenBank/DDBJ whole genome shotgun (WGS) entry which is preliminary data.</text>
</comment>
<dbReference type="RefSeq" id="WP_061412975.1">
    <property type="nucleotide sequence ID" value="NZ_JBCHFB010000050.1"/>
</dbReference>
<evidence type="ECO:0000313" key="1">
    <source>
        <dbReference type="EMBL" id="KAB4235162.1"/>
    </source>
</evidence>
<sequence length="249" mass="28920">MYNEIVHHRATLFISSPIEINSENVTKISAVLEKYQLIPTSAKSLGFRITPQGIKQEDSITLEMKKLDESFKVIFGNDRIDIMRNKISENDILESTNLFTQKAENIFSLLIQTFSLLTNRLALCANVVFDLDNDRLDNIYTIFANTTEDSTDISLPPIEWEIKNVRRKPLREQDVILINYVSKIARNNIQIGYEKESKDRILLELDINSVPIPNLIISEDNIKYFWKDVHIKLTQIINCYQKDLNHECE</sequence>